<comment type="subcellular location">
    <subcellularLocation>
        <location evidence="6">Cell membrane</location>
        <topology evidence="6">Multi-pass membrane protein</topology>
    </subcellularLocation>
    <subcellularLocation>
        <location evidence="1">Membrane</location>
        <topology evidence="1">Multi-pass membrane protein</topology>
    </subcellularLocation>
</comment>
<comment type="similarity">
    <text evidence="2 6">Belongs to the 4-toluene sulfonate uptake permease (TSUP) (TC 2.A.102) family.</text>
</comment>
<dbReference type="InterPro" id="IPR051598">
    <property type="entry name" value="TSUP/Inactive_protease-like"/>
</dbReference>
<evidence type="ECO:0000256" key="3">
    <source>
        <dbReference type="ARBA" id="ARBA00022692"/>
    </source>
</evidence>
<feature type="transmembrane region" description="Helical" evidence="6">
    <location>
        <begin position="87"/>
        <end position="104"/>
    </location>
</feature>
<organism evidence="7 8">
    <name type="scientific">Secundilactobacillus silagei JCM 19001</name>
    <dbReference type="NCBI Taxonomy" id="1302250"/>
    <lineage>
        <taxon>Bacteria</taxon>
        <taxon>Bacillati</taxon>
        <taxon>Bacillota</taxon>
        <taxon>Bacilli</taxon>
        <taxon>Lactobacillales</taxon>
        <taxon>Lactobacillaceae</taxon>
        <taxon>Secundilactobacillus</taxon>
    </lineage>
</organism>
<evidence type="ECO:0000256" key="1">
    <source>
        <dbReference type="ARBA" id="ARBA00004141"/>
    </source>
</evidence>
<name>A0A1Z5H4A8_9LACO</name>
<evidence type="ECO:0000256" key="4">
    <source>
        <dbReference type="ARBA" id="ARBA00022989"/>
    </source>
</evidence>
<dbReference type="InterPro" id="IPR002781">
    <property type="entry name" value="TM_pro_TauE-like"/>
</dbReference>
<evidence type="ECO:0000313" key="8">
    <source>
        <dbReference type="Proteomes" id="UP000198402"/>
    </source>
</evidence>
<dbReference type="PANTHER" id="PTHR43701">
    <property type="entry name" value="MEMBRANE TRANSPORTER PROTEIN MJ0441-RELATED"/>
    <property type="match status" value="1"/>
</dbReference>
<dbReference type="STRING" id="1302250.GCA_001313225_00355"/>
<feature type="transmembrane region" description="Helical" evidence="6">
    <location>
        <begin position="209"/>
        <end position="227"/>
    </location>
</feature>
<keyword evidence="4 6" id="KW-1133">Transmembrane helix</keyword>
<feature type="transmembrane region" description="Helical" evidence="6">
    <location>
        <begin position="140"/>
        <end position="160"/>
    </location>
</feature>
<gene>
    <name evidence="7" type="ORF">IWT126_00249</name>
</gene>
<reference evidence="7 8" key="1">
    <citation type="submission" date="2015-11" db="EMBL/GenBank/DDBJ databases">
        <title>Draft genome sequences of new species of the genus Lactobacillus isolated from orchardgrass silage.</title>
        <authorList>
            <person name="Tohno M."/>
            <person name="Tanizawa Y."/>
            <person name="Arita M."/>
        </authorList>
    </citation>
    <scope>NUCLEOTIDE SEQUENCE [LARGE SCALE GENOMIC DNA]</scope>
    <source>
        <strain evidence="7 8">IWT126</strain>
    </source>
</reference>
<comment type="caution">
    <text evidence="7">The sequence shown here is derived from an EMBL/GenBank/DDBJ whole genome shotgun (WGS) entry which is preliminary data.</text>
</comment>
<keyword evidence="3 6" id="KW-0812">Transmembrane</keyword>
<dbReference type="PANTHER" id="PTHR43701:SF2">
    <property type="entry name" value="MEMBRANE TRANSPORTER PROTEIN YJNA-RELATED"/>
    <property type="match status" value="1"/>
</dbReference>
<dbReference type="Proteomes" id="UP000198402">
    <property type="component" value="Unassembled WGS sequence"/>
</dbReference>
<keyword evidence="8" id="KW-1185">Reference proteome</keyword>
<feature type="transmembrane region" description="Helical" evidence="6">
    <location>
        <begin position="110"/>
        <end position="128"/>
    </location>
</feature>
<keyword evidence="6" id="KW-1003">Cell membrane</keyword>
<feature type="transmembrane region" description="Helical" evidence="6">
    <location>
        <begin position="16"/>
        <end position="41"/>
    </location>
</feature>
<dbReference type="EMBL" id="BCMG01000001">
    <property type="protein sequence ID" value="GAT17992.1"/>
    <property type="molecule type" value="Genomic_DNA"/>
</dbReference>
<evidence type="ECO:0000313" key="7">
    <source>
        <dbReference type="EMBL" id="GAT17992.1"/>
    </source>
</evidence>
<feature type="transmembrane region" description="Helical" evidence="6">
    <location>
        <begin position="166"/>
        <end position="197"/>
    </location>
</feature>
<evidence type="ECO:0000256" key="2">
    <source>
        <dbReference type="ARBA" id="ARBA00009142"/>
    </source>
</evidence>
<accession>A0A1Z5H4A8</accession>
<feature type="transmembrane region" description="Helical" evidence="6">
    <location>
        <begin position="53"/>
        <end position="75"/>
    </location>
</feature>
<sequence>MNDLYLEKEDVNVNTVLLLIVGLIIGIVVISMGGGGGAIYLGLLASVFKIAPLSAAATSLVTSLPSVIIGSWGYYRQKKINFRLGNQMLLSAIPAVVIGALLAPYIPNHIYRWVIGIILIILGLRIVIQKNQQSSVKKHTLLMASMYGILSGLMVGIAGLSGGGPVLAGLLIMGLDMFQAVATSSYVLVGLSVIGAGMHLTGGQVDWQLGLPLMIGAAVGALIAPLLVKKVSSTSHSGAVKWVMALLLVLMGINTIR</sequence>
<evidence type="ECO:0000256" key="5">
    <source>
        <dbReference type="ARBA" id="ARBA00023136"/>
    </source>
</evidence>
<dbReference type="AlphaFoldDB" id="A0A1Z5H4A8"/>
<dbReference type="GO" id="GO:0005886">
    <property type="term" value="C:plasma membrane"/>
    <property type="evidence" value="ECO:0007669"/>
    <property type="project" value="UniProtKB-SubCell"/>
</dbReference>
<protein>
    <recommendedName>
        <fullName evidence="6">Probable membrane transporter protein</fullName>
    </recommendedName>
</protein>
<keyword evidence="5 6" id="KW-0472">Membrane</keyword>
<feature type="transmembrane region" description="Helical" evidence="6">
    <location>
        <begin position="239"/>
        <end position="256"/>
    </location>
</feature>
<evidence type="ECO:0000256" key="6">
    <source>
        <dbReference type="RuleBase" id="RU363041"/>
    </source>
</evidence>
<proteinExistence type="inferred from homology"/>
<dbReference type="Pfam" id="PF01925">
    <property type="entry name" value="TauE"/>
    <property type="match status" value="1"/>
</dbReference>